<accession>A0ABT4LWR1</accession>
<protein>
    <recommendedName>
        <fullName evidence="5">DUF2946 domain-containing protein</fullName>
    </recommendedName>
</protein>
<feature type="chain" id="PRO_5046901503" description="DUF2946 domain-containing protein" evidence="2">
    <location>
        <begin position="20"/>
        <end position="126"/>
    </location>
</feature>
<evidence type="ECO:0008006" key="5">
    <source>
        <dbReference type="Google" id="ProtNLM"/>
    </source>
</evidence>
<dbReference type="Proteomes" id="UP001083770">
    <property type="component" value="Unassembled WGS sequence"/>
</dbReference>
<proteinExistence type="predicted"/>
<keyword evidence="2" id="KW-0732">Signal</keyword>
<comment type="caution">
    <text evidence="3">The sequence shown here is derived from an EMBL/GenBank/DDBJ whole genome shotgun (WGS) entry which is preliminary data.</text>
</comment>
<name>A0ABT4LWR1_9PROT</name>
<evidence type="ECO:0000256" key="2">
    <source>
        <dbReference type="SAM" id="SignalP"/>
    </source>
</evidence>
<reference evidence="3" key="1">
    <citation type="submission" date="2022-12" db="EMBL/GenBank/DDBJ databases">
        <title>Bacterial isolates from different developmental stages of Nematostella vectensis.</title>
        <authorList>
            <person name="Fraune S."/>
        </authorList>
    </citation>
    <scope>NUCLEOTIDE SEQUENCE</scope>
    <source>
        <strain evidence="3">G21632-S1</strain>
    </source>
</reference>
<feature type="region of interest" description="Disordered" evidence="1">
    <location>
        <begin position="22"/>
        <end position="54"/>
    </location>
</feature>
<dbReference type="EMBL" id="JAPWGW010000004">
    <property type="protein sequence ID" value="MCZ4298771.1"/>
    <property type="molecule type" value="Genomic_DNA"/>
</dbReference>
<evidence type="ECO:0000313" key="4">
    <source>
        <dbReference type="Proteomes" id="UP001083770"/>
    </source>
</evidence>
<sequence length="126" mass="13347">MSAGLVGCAVFSTGAAAQAAPSTATAPIEHHQHGHALHMEADEPPPAHDHGSEDCDGCARSLLNRISIAPELMPVLEKLPATVFIIPAALKFDAQKNIPERASWPPGDEPPIRLNTLTHQKISLLI</sequence>
<evidence type="ECO:0000256" key="1">
    <source>
        <dbReference type="SAM" id="MobiDB-lite"/>
    </source>
</evidence>
<feature type="compositionally biased region" description="Basic and acidic residues" evidence="1">
    <location>
        <begin position="37"/>
        <end position="53"/>
    </location>
</feature>
<feature type="signal peptide" evidence="2">
    <location>
        <begin position="1"/>
        <end position="19"/>
    </location>
</feature>
<keyword evidence="4" id="KW-1185">Reference proteome</keyword>
<organism evidence="3 4">
    <name type="scientific">Henriciella marina</name>
    <dbReference type="NCBI Taxonomy" id="453851"/>
    <lineage>
        <taxon>Bacteria</taxon>
        <taxon>Pseudomonadati</taxon>
        <taxon>Pseudomonadota</taxon>
        <taxon>Alphaproteobacteria</taxon>
        <taxon>Hyphomonadales</taxon>
        <taxon>Hyphomonadaceae</taxon>
        <taxon>Henriciella</taxon>
    </lineage>
</organism>
<evidence type="ECO:0000313" key="3">
    <source>
        <dbReference type="EMBL" id="MCZ4298771.1"/>
    </source>
</evidence>
<gene>
    <name evidence="3" type="ORF">O4G74_11940</name>
</gene>